<proteinExistence type="predicted"/>
<evidence type="ECO:0000256" key="4">
    <source>
        <dbReference type="ARBA" id="ARBA00022475"/>
    </source>
</evidence>
<evidence type="ECO:0000313" key="12">
    <source>
        <dbReference type="Proteomes" id="UP000052023"/>
    </source>
</evidence>
<feature type="transmembrane region" description="Helical" evidence="10">
    <location>
        <begin position="434"/>
        <end position="456"/>
    </location>
</feature>
<evidence type="ECO:0000256" key="5">
    <source>
        <dbReference type="ARBA" id="ARBA00022692"/>
    </source>
</evidence>
<feature type="transmembrane region" description="Helical" evidence="10">
    <location>
        <begin position="150"/>
        <end position="167"/>
    </location>
</feature>
<evidence type="ECO:0000256" key="9">
    <source>
        <dbReference type="ARBA" id="ARBA00031636"/>
    </source>
</evidence>
<dbReference type="GO" id="GO:0042910">
    <property type="term" value="F:xenobiotic transmembrane transporter activity"/>
    <property type="evidence" value="ECO:0007669"/>
    <property type="project" value="InterPro"/>
</dbReference>
<dbReference type="Proteomes" id="UP000052023">
    <property type="component" value="Unassembled WGS sequence"/>
</dbReference>
<keyword evidence="4" id="KW-1003">Cell membrane</keyword>
<reference evidence="11 12" key="1">
    <citation type="submission" date="2014-03" db="EMBL/GenBank/DDBJ databases">
        <title>Bradyrhizobium valentinum sp. nov., isolated from effective nodules of Lupinus mariae-josephae, a lupine endemic of basic-lime soils in Eastern Spain.</title>
        <authorList>
            <person name="Duran D."/>
            <person name="Rey L."/>
            <person name="Navarro A."/>
            <person name="Busquets A."/>
            <person name="Imperial J."/>
            <person name="Ruiz-Argueso T."/>
        </authorList>
    </citation>
    <scope>NUCLEOTIDE SEQUENCE [LARGE SCALE GENOMIC DNA]</scope>
    <source>
        <strain evidence="11 12">Ro19</strain>
    </source>
</reference>
<feature type="transmembrane region" description="Helical" evidence="10">
    <location>
        <begin position="336"/>
        <end position="355"/>
    </location>
</feature>
<keyword evidence="2" id="KW-0813">Transport</keyword>
<dbReference type="EMBL" id="LLYA01000159">
    <property type="protein sequence ID" value="KRR23452.1"/>
    <property type="molecule type" value="Genomic_DNA"/>
</dbReference>
<dbReference type="OrthoDB" id="9780160at2"/>
<feature type="transmembrane region" description="Helical" evidence="10">
    <location>
        <begin position="209"/>
        <end position="233"/>
    </location>
</feature>
<sequence>MTSLDKIERAAIAPPASAAVPGRHLAIEFAETLKLAVPIALTQLGQIAMMTTDIALIGRLGSEAMAAAALAHTVFFVSFTFGMGLVSAVAPLAAQAFGARNPHLIRRSLRVGMWAAFLMSLPMMALSFYGEPILLRLGQAPTAARLAQEYLLGLTWSVLPALWFMAIRGFMSAVNRPEPILWITLAAIPANALLVYLLLYGAFGLPQLGLFGAGLATSIVNFGTFLAGLWFAARRRPFRKFQILGHFWRVDWKLMRQLVVIGAPISLSFLLEYGLFGAAGLLMGIISTTALAAHQIALQVAAILFMVPFGIGMAATVRVGHAIGRGDAGAVRRAGYVATWLGIVLAAILTLAVVISRFGIAEIFLGENTDATAELSATLLLVGSTFFIADAIQTIAAGSLRGMNDTRVPLLFAILSYWLIGFACAYWLGFWTSLGAVGVWSGLSVGTAVYAVLLVLRFRLLASKPRRWRA</sequence>
<dbReference type="PANTHER" id="PTHR43298:SF2">
    <property type="entry name" value="FMN_FAD EXPORTER YEEO-RELATED"/>
    <property type="match status" value="1"/>
</dbReference>
<evidence type="ECO:0000256" key="3">
    <source>
        <dbReference type="ARBA" id="ARBA00022449"/>
    </source>
</evidence>
<feature type="transmembrane region" description="Helical" evidence="10">
    <location>
        <begin position="375"/>
        <end position="396"/>
    </location>
</feature>
<dbReference type="InterPro" id="IPR002528">
    <property type="entry name" value="MATE_fam"/>
</dbReference>
<evidence type="ECO:0000256" key="6">
    <source>
        <dbReference type="ARBA" id="ARBA00022989"/>
    </source>
</evidence>
<evidence type="ECO:0000256" key="7">
    <source>
        <dbReference type="ARBA" id="ARBA00023065"/>
    </source>
</evidence>
<evidence type="ECO:0000256" key="8">
    <source>
        <dbReference type="ARBA" id="ARBA00023136"/>
    </source>
</evidence>
<feature type="transmembrane region" description="Helical" evidence="10">
    <location>
        <begin position="254"/>
        <end position="276"/>
    </location>
</feature>
<organism evidence="11 12">
    <name type="scientific">Bradyrhizobium retamae</name>
    <dbReference type="NCBI Taxonomy" id="1300035"/>
    <lineage>
        <taxon>Bacteria</taxon>
        <taxon>Pseudomonadati</taxon>
        <taxon>Pseudomonadota</taxon>
        <taxon>Alphaproteobacteria</taxon>
        <taxon>Hyphomicrobiales</taxon>
        <taxon>Nitrobacteraceae</taxon>
        <taxon>Bradyrhizobium</taxon>
    </lineage>
</organism>
<feature type="transmembrane region" description="Helical" evidence="10">
    <location>
        <begin position="296"/>
        <end position="315"/>
    </location>
</feature>
<evidence type="ECO:0000256" key="2">
    <source>
        <dbReference type="ARBA" id="ARBA00022448"/>
    </source>
</evidence>
<protein>
    <recommendedName>
        <fullName evidence="9">Multidrug-efflux transporter</fullName>
    </recommendedName>
</protein>
<feature type="transmembrane region" description="Helical" evidence="10">
    <location>
        <begin position="111"/>
        <end position="130"/>
    </location>
</feature>
<keyword evidence="7" id="KW-0406">Ion transport</keyword>
<feature type="transmembrane region" description="Helical" evidence="10">
    <location>
        <begin position="179"/>
        <end position="203"/>
    </location>
</feature>
<evidence type="ECO:0000256" key="1">
    <source>
        <dbReference type="ARBA" id="ARBA00004429"/>
    </source>
</evidence>
<dbReference type="GO" id="GO:0015297">
    <property type="term" value="F:antiporter activity"/>
    <property type="evidence" value="ECO:0007669"/>
    <property type="project" value="UniProtKB-KW"/>
</dbReference>
<dbReference type="RefSeq" id="WP_057844700.1">
    <property type="nucleotide sequence ID" value="NZ_LLYA01000159.1"/>
</dbReference>
<dbReference type="InterPro" id="IPR048279">
    <property type="entry name" value="MdtK-like"/>
</dbReference>
<dbReference type="PANTHER" id="PTHR43298">
    <property type="entry name" value="MULTIDRUG RESISTANCE PROTEIN NORM-RELATED"/>
    <property type="match status" value="1"/>
</dbReference>
<dbReference type="NCBIfam" id="TIGR00797">
    <property type="entry name" value="matE"/>
    <property type="match status" value="1"/>
</dbReference>
<name>A0A0R3MUR9_9BRAD</name>
<dbReference type="CDD" id="cd13131">
    <property type="entry name" value="MATE_NorM_like"/>
    <property type="match status" value="1"/>
</dbReference>
<dbReference type="GO" id="GO:0005886">
    <property type="term" value="C:plasma membrane"/>
    <property type="evidence" value="ECO:0007669"/>
    <property type="project" value="UniProtKB-SubCell"/>
</dbReference>
<evidence type="ECO:0000256" key="10">
    <source>
        <dbReference type="SAM" id="Phobius"/>
    </source>
</evidence>
<dbReference type="InterPro" id="IPR050222">
    <property type="entry name" value="MATE_MdtK"/>
</dbReference>
<keyword evidence="6 10" id="KW-1133">Transmembrane helix</keyword>
<gene>
    <name evidence="11" type="ORF">CQ13_05250</name>
</gene>
<feature type="transmembrane region" description="Helical" evidence="10">
    <location>
        <begin position="408"/>
        <end position="428"/>
    </location>
</feature>
<keyword evidence="3" id="KW-0050">Antiport</keyword>
<keyword evidence="8 10" id="KW-0472">Membrane</keyword>
<accession>A0A0R3MUR9</accession>
<comment type="caution">
    <text evidence="11">The sequence shown here is derived from an EMBL/GenBank/DDBJ whole genome shotgun (WGS) entry which is preliminary data.</text>
</comment>
<evidence type="ECO:0000313" key="11">
    <source>
        <dbReference type="EMBL" id="KRR23452.1"/>
    </source>
</evidence>
<dbReference type="AlphaFoldDB" id="A0A0R3MUR9"/>
<keyword evidence="12" id="KW-1185">Reference proteome</keyword>
<comment type="subcellular location">
    <subcellularLocation>
        <location evidence="1">Cell inner membrane</location>
        <topology evidence="1">Multi-pass membrane protein</topology>
    </subcellularLocation>
</comment>
<dbReference type="PIRSF" id="PIRSF006603">
    <property type="entry name" value="DinF"/>
    <property type="match status" value="1"/>
</dbReference>
<dbReference type="GO" id="GO:0006811">
    <property type="term" value="P:monoatomic ion transport"/>
    <property type="evidence" value="ECO:0007669"/>
    <property type="project" value="UniProtKB-KW"/>
</dbReference>
<feature type="transmembrane region" description="Helical" evidence="10">
    <location>
        <begin position="69"/>
        <end position="90"/>
    </location>
</feature>
<dbReference type="Pfam" id="PF01554">
    <property type="entry name" value="MatE"/>
    <property type="match status" value="2"/>
</dbReference>
<keyword evidence="5 10" id="KW-0812">Transmembrane</keyword>